<keyword evidence="1" id="KW-0472">Membrane</keyword>
<keyword evidence="1" id="KW-0812">Transmembrane</keyword>
<evidence type="ECO:0000256" key="1">
    <source>
        <dbReference type="SAM" id="Phobius"/>
    </source>
</evidence>
<dbReference type="RefSeq" id="WP_009491554.1">
    <property type="nucleotide sequence ID" value="NZ_AMYT01000021.1"/>
</dbReference>
<dbReference type="AlphaFoldDB" id="K8Z7M5"/>
<keyword evidence="1" id="KW-1133">Transmembrane helix</keyword>
<proteinExistence type="predicted"/>
<accession>K8Z7M5</accession>
<evidence type="ECO:0000313" key="2">
    <source>
        <dbReference type="EMBL" id="EKU26994.1"/>
    </source>
</evidence>
<protein>
    <submittedName>
        <fullName evidence="2">Uncharacterized protein</fullName>
    </submittedName>
</protein>
<reference evidence="2 3" key="1">
    <citation type="journal article" date="2013" name="Genome Announc.">
        <title>Draft Genome Sequence of Catellicoccus marimammalium, a Novel Species Commonly Found in Gull Feces.</title>
        <authorList>
            <person name="Weigand M.R."/>
            <person name="Ryu H."/>
            <person name="Bozcek L."/>
            <person name="Konstantinidis K.T."/>
            <person name="Santo Domingo J.W."/>
        </authorList>
    </citation>
    <scope>NUCLEOTIDE SEQUENCE [LARGE SCALE GENOMIC DNA]</scope>
    <source>
        <strain evidence="2 3">M35/04/3</strain>
    </source>
</reference>
<organism evidence="2 3">
    <name type="scientific">Catellicoccus marimammalium M35/04/3</name>
    <dbReference type="NCBI Taxonomy" id="1234409"/>
    <lineage>
        <taxon>Bacteria</taxon>
        <taxon>Bacillati</taxon>
        <taxon>Bacillota</taxon>
        <taxon>Bacilli</taxon>
        <taxon>Lactobacillales</taxon>
        <taxon>Enterococcaceae</taxon>
        <taxon>Catellicoccus</taxon>
    </lineage>
</organism>
<keyword evidence="3" id="KW-1185">Reference proteome</keyword>
<sequence length="170" mass="19985">MKGINLLKLLMMFPLLIEMIFMPGVAQAVEEKNRTNDEVQEIILDQKTNTLYTPDQYKAEKTRYTQEKKKKEIVSEQSNVVLNQKEVNSTSIENACVKQTPVFIKFKRDPKQSVKERQNKIEKIEEKIETNELLPQTGMKSQPMLVILGWMFWLVMIYLGWIRKKFISAK</sequence>
<gene>
    <name evidence="2" type="ORF">C683_0990</name>
</gene>
<evidence type="ECO:0000313" key="3">
    <source>
        <dbReference type="Proteomes" id="UP000016057"/>
    </source>
</evidence>
<name>K8Z7M5_9ENTE</name>
<dbReference type="EMBL" id="AMYT01000021">
    <property type="protein sequence ID" value="EKU26994.1"/>
    <property type="molecule type" value="Genomic_DNA"/>
</dbReference>
<feature type="transmembrane region" description="Helical" evidence="1">
    <location>
        <begin position="144"/>
        <end position="162"/>
    </location>
</feature>
<dbReference type="Proteomes" id="UP000016057">
    <property type="component" value="Unassembled WGS sequence"/>
</dbReference>
<comment type="caution">
    <text evidence="2">The sequence shown here is derived from an EMBL/GenBank/DDBJ whole genome shotgun (WGS) entry which is preliminary data.</text>
</comment>